<feature type="compositionally biased region" description="Polar residues" evidence="2">
    <location>
        <begin position="339"/>
        <end position="348"/>
    </location>
</feature>
<evidence type="ECO:0000313" key="5">
    <source>
        <dbReference type="EMBL" id="AWH85281.1"/>
    </source>
</evidence>
<accession>A0A2S1QYF2</accession>
<comment type="subcellular location">
    <subcellularLocation>
        <location evidence="1">Cell outer membrane</location>
        <topology evidence="1">Multi-pass membrane protein</topology>
    </subcellularLocation>
</comment>
<keyword evidence="1 3" id="KW-0812">Transmembrane</keyword>
<evidence type="ECO:0000256" key="3">
    <source>
        <dbReference type="SAM" id="Phobius"/>
    </source>
</evidence>
<proteinExistence type="inferred from homology"/>
<comment type="similarity">
    <text evidence="1">Belongs to the TonB-dependent receptor family.</text>
</comment>
<dbReference type="AlphaFoldDB" id="A0A2S1QYF2"/>
<dbReference type="PROSITE" id="PS52016">
    <property type="entry name" value="TONB_DEPENDENT_REC_3"/>
    <property type="match status" value="1"/>
</dbReference>
<dbReference type="KEGG" id="falb:HYN59_09185"/>
<dbReference type="NCBIfam" id="TIGR04057">
    <property type="entry name" value="SusC_RagA_signa"/>
    <property type="match status" value="1"/>
</dbReference>
<dbReference type="InterPro" id="IPR023997">
    <property type="entry name" value="TonB-dep_OMP_SusC/RagA_CS"/>
</dbReference>
<sequence>MRRVMENQDKLYQQFREAAGEAETKGFDRMEALWGRVEDKLDAEKQRKAATWWKYTGMAAMLLMFITVGTFLYRNEKGPSVDPNGIHENNVTVIDSQKIKETFEPAKENVVAKEAVVVNESPTIFPKKVIEGDSIYFTSVSKRARIWNHSKTVNESSPTNAGIPMLSSAIGYFEADKAERKDSDTETSKEYLEKAAIANTDGTITFKGTVTDSQGVPVPGVIVKVEGTTIATQTDFDGRYSINAKEGEKLIASYVGMQNGSILAYKANANRPIKLSENTSLEAVTLEGPKKQGRHVSNGAITAIAIDTTVVANRGLLPSVNGTIAEIDEGKVMSREKASTGTAAQGNSFAAAKATSKQQQTTAEDKTNADVIQSLQGQVPGLNSTQPAGTTPLIIRGQSSNLPADPLYVIDGVPVSSDVFKNINSDDIVSITVLKDTSATALYGNRGANGVIIVKTKKGLTKRELRKLKREEKKKTP</sequence>
<feature type="region of interest" description="Disordered" evidence="2">
    <location>
        <begin position="337"/>
        <end position="365"/>
    </location>
</feature>
<dbReference type="InterPro" id="IPR039426">
    <property type="entry name" value="TonB-dep_rcpt-like"/>
</dbReference>
<dbReference type="InterPro" id="IPR012910">
    <property type="entry name" value="Plug_dom"/>
</dbReference>
<reference evidence="5 6" key="1">
    <citation type="submission" date="2018-04" db="EMBL/GenBank/DDBJ databases">
        <title>Genome sequencing of Flavobacterium sp. HYN0059.</title>
        <authorList>
            <person name="Yi H."/>
            <person name="Baek C."/>
        </authorList>
    </citation>
    <scope>NUCLEOTIDE SEQUENCE [LARGE SCALE GENOMIC DNA]</scope>
    <source>
        <strain evidence="5 6">HYN0059</strain>
    </source>
</reference>
<feature type="transmembrane region" description="Helical" evidence="3">
    <location>
        <begin position="55"/>
        <end position="73"/>
    </location>
</feature>
<organism evidence="5 6">
    <name type="scientific">Flavobacterium album</name>
    <dbReference type="NCBI Taxonomy" id="2175091"/>
    <lineage>
        <taxon>Bacteria</taxon>
        <taxon>Pseudomonadati</taxon>
        <taxon>Bacteroidota</taxon>
        <taxon>Flavobacteriia</taxon>
        <taxon>Flavobacteriales</taxon>
        <taxon>Flavobacteriaceae</taxon>
        <taxon>Flavobacterium</taxon>
    </lineage>
</organism>
<dbReference type="OrthoDB" id="1352714at2"/>
<keyword evidence="3" id="KW-1133">Transmembrane helix</keyword>
<keyword evidence="1 3" id="KW-0472">Membrane</keyword>
<dbReference type="SUPFAM" id="SSF49464">
    <property type="entry name" value="Carboxypeptidase regulatory domain-like"/>
    <property type="match status" value="1"/>
</dbReference>
<gene>
    <name evidence="5" type="ORF">HYN59_09185</name>
</gene>
<dbReference type="Proteomes" id="UP000244929">
    <property type="component" value="Chromosome"/>
</dbReference>
<keyword evidence="1" id="KW-0813">Transport</keyword>
<feature type="domain" description="TonB-dependent receptor plug" evidence="4">
    <location>
        <begin position="355"/>
        <end position="451"/>
    </location>
</feature>
<dbReference type="Pfam" id="PF13715">
    <property type="entry name" value="CarbopepD_reg_2"/>
    <property type="match status" value="1"/>
</dbReference>
<dbReference type="GO" id="GO:0009279">
    <property type="term" value="C:cell outer membrane"/>
    <property type="evidence" value="ECO:0007669"/>
    <property type="project" value="UniProtKB-SubCell"/>
</dbReference>
<dbReference type="SUPFAM" id="SSF56935">
    <property type="entry name" value="Porins"/>
    <property type="match status" value="1"/>
</dbReference>
<name>A0A2S1QYF2_9FLAO</name>
<keyword evidence="6" id="KW-1185">Reference proteome</keyword>
<dbReference type="Gene3D" id="2.60.40.1120">
    <property type="entry name" value="Carboxypeptidase-like, regulatory domain"/>
    <property type="match status" value="1"/>
</dbReference>
<feature type="compositionally biased region" description="Low complexity" evidence="2">
    <location>
        <begin position="350"/>
        <end position="362"/>
    </location>
</feature>
<evidence type="ECO:0000256" key="1">
    <source>
        <dbReference type="PROSITE-ProRule" id="PRU01360"/>
    </source>
</evidence>
<protein>
    <recommendedName>
        <fullName evidence="4">TonB-dependent receptor plug domain-containing protein</fullName>
    </recommendedName>
</protein>
<dbReference type="Pfam" id="PF07715">
    <property type="entry name" value="Plug"/>
    <property type="match status" value="1"/>
</dbReference>
<keyword evidence="1" id="KW-1134">Transmembrane beta strand</keyword>
<dbReference type="InterPro" id="IPR037066">
    <property type="entry name" value="Plug_dom_sf"/>
</dbReference>
<evidence type="ECO:0000259" key="4">
    <source>
        <dbReference type="Pfam" id="PF07715"/>
    </source>
</evidence>
<dbReference type="EMBL" id="CP029186">
    <property type="protein sequence ID" value="AWH85281.1"/>
    <property type="molecule type" value="Genomic_DNA"/>
</dbReference>
<dbReference type="Gene3D" id="2.170.130.10">
    <property type="entry name" value="TonB-dependent receptor, plug domain"/>
    <property type="match status" value="1"/>
</dbReference>
<evidence type="ECO:0000256" key="2">
    <source>
        <dbReference type="SAM" id="MobiDB-lite"/>
    </source>
</evidence>
<evidence type="ECO:0000313" key="6">
    <source>
        <dbReference type="Proteomes" id="UP000244929"/>
    </source>
</evidence>
<dbReference type="InterPro" id="IPR008969">
    <property type="entry name" value="CarboxyPept-like_regulatory"/>
</dbReference>
<keyword evidence="1" id="KW-0998">Cell outer membrane</keyword>